<organism evidence="2 3">
    <name type="scientific">Vicia faba</name>
    <name type="common">Broad bean</name>
    <name type="synonym">Faba vulgaris</name>
    <dbReference type="NCBI Taxonomy" id="3906"/>
    <lineage>
        <taxon>Eukaryota</taxon>
        <taxon>Viridiplantae</taxon>
        <taxon>Streptophyta</taxon>
        <taxon>Embryophyta</taxon>
        <taxon>Tracheophyta</taxon>
        <taxon>Spermatophyta</taxon>
        <taxon>Magnoliopsida</taxon>
        <taxon>eudicotyledons</taxon>
        <taxon>Gunneridae</taxon>
        <taxon>Pentapetalae</taxon>
        <taxon>rosids</taxon>
        <taxon>fabids</taxon>
        <taxon>Fabales</taxon>
        <taxon>Fabaceae</taxon>
        <taxon>Papilionoideae</taxon>
        <taxon>50 kb inversion clade</taxon>
        <taxon>NPAAA clade</taxon>
        <taxon>Hologalegina</taxon>
        <taxon>IRL clade</taxon>
        <taxon>Fabeae</taxon>
        <taxon>Vicia</taxon>
    </lineage>
</organism>
<keyword evidence="3" id="KW-1185">Reference proteome</keyword>
<dbReference type="PANTHER" id="PTHR13596">
    <property type="entry name" value="SMALL EDRK-RICH FACTOR 1"/>
    <property type="match status" value="1"/>
</dbReference>
<proteinExistence type="predicted"/>
<reference evidence="2 3" key="1">
    <citation type="submission" date="2023-01" db="EMBL/GenBank/DDBJ databases">
        <authorList>
            <person name="Kreplak J."/>
        </authorList>
    </citation>
    <scope>NUCLEOTIDE SEQUENCE [LARGE SCALE GENOMIC DNA]</scope>
</reference>
<protein>
    <recommendedName>
        <fullName evidence="4">Small EDRK-rich factor-like N-terminal domain-containing protein</fullName>
    </recommendedName>
</protein>
<evidence type="ECO:0000313" key="2">
    <source>
        <dbReference type="EMBL" id="CAI8612235.1"/>
    </source>
</evidence>
<evidence type="ECO:0000256" key="1">
    <source>
        <dbReference type="SAM" id="MobiDB-lite"/>
    </source>
</evidence>
<feature type="compositionally biased region" description="Basic and acidic residues" evidence="1">
    <location>
        <begin position="104"/>
        <end position="123"/>
    </location>
</feature>
<evidence type="ECO:0008006" key="4">
    <source>
        <dbReference type="Google" id="ProtNLM"/>
    </source>
</evidence>
<dbReference type="EMBL" id="OX451740">
    <property type="protein sequence ID" value="CAI8612235.1"/>
    <property type="molecule type" value="Genomic_DNA"/>
</dbReference>
<dbReference type="InterPro" id="IPR040211">
    <property type="entry name" value="SERF1/2-like"/>
</dbReference>
<sequence length="136" mass="14968">MAKKIQISIILIHDAKLATNLPSPYNFSTLSKFSSFAAFSFVNQGFSSTSSRFALQESINNHDSYPFNFRLILPQFREKDRERAQSRVGGSKGKPGKGDGLTPEQRRERDAKALQEKMAKKAAQDAGGNNAGGSKK</sequence>
<dbReference type="PANTHER" id="PTHR13596:SF0">
    <property type="entry name" value="SI:CH211-39K3.2-RELATED"/>
    <property type="match status" value="1"/>
</dbReference>
<evidence type="ECO:0000313" key="3">
    <source>
        <dbReference type="Proteomes" id="UP001157006"/>
    </source>
</evidence>
<accession>A0AAV1AP10</accession>
<name>A0AAV1AP10_VICFA</name>
<feature type="region of interest" description="Disordered" evidence="1">
    <location>
        <begin position="80"/>
        <end position="136"/>
    </location>
</feature>
<dbReference type="AlphaFoldDB" id="A0AAV1AP10"/>
<gene>
    <name evidence="2" type="ORF">VFH_V024680</name>
</gene>
<dbReference type="Proteomes" id="UP001157006">
    <property type="component" value="Chromosome 5"/>
</dbReference>